<evidence type="ECO:0000313" key="2">
    <source>
        <dbReference type="EMBL" id="KIO74851.1"/>
    </source>
</evidence>
<dbReference type="Proteomes" id="UP000032049">
    <property type="component" value="Unassembled WGS sequence"/>
</dbReference>
<proteinExistence type="predicted"/>
<keyword evidence="1" id="KW-0812">Transmembrane</keyword>
<accession>A0A0D0GKF9</accession>
<organism evidence="2 3">
    <name type="scientific">Pedobacter lusitanus</name>
    <dbReference type="NCBI Taxonomy" id="1503925"/>
    <lineage>
        <taxon>Bacteria</taxon>
        <taxon>Pseudomonadati</taxon>
        <taxon>Bacteroidota</taxon>
        <taxon>Sphingobacteriia</taxon>
        <taxon>Sphingobacteriales</taxon>
        <taxon>Sphingobacteriaceae</taxon>
        <taxon>Pedobacter</taxon>
    </lineage>
</organism>
<dbReference type="EMBL" id="JXRA01000129">
    <property type="protein sequence ID" value="KIO74851.1"/>
    <property type="molecule type" value="Genomic_DNA"/>
</dbReference>
<keyword evidence="1" id="KW-1133">Transmembrane helix</keyword>
<comment type="caution">
    <text evidence="2">The sequence shown here is derived from an EMBL/GenBank/DDBJ whole genome shotgun (WGS) entry which is preliminary data.</text>
</comment>
<dbReference type="AlphaFoldDB" id="A0A0D0GKF9"/>
<reference evidence="2 3" key="1">
    <citation type="submission" date="2015-01" db="EMBL/GenBank/DDBJ databases">
        <title>Draft genome sequence of Pedobacter sp. NL19 isolated from sludge of an effluent treatment pond in an abandoned uranium mine.</title>
        <authorList>
            <person name="Santos T."/>
            <person name="Caetano T."/>
            <person name="Covas C."/>
            <person name="Cruz A."/>
            <person name="Mendo S."/>
        </authorList>
    </citation>
    <scope>NUCLEOTIDE SEQUENCE [LARGE SCALE GENOMIC DNA]</scope>
    <source>
        <strain evidence="2 3">NL19</strain>
    </source>
</reference>
<sequence length="68" mass="7822">KFEQMKATLVTVQLWTQIVGKIRLVNTPWLNHSWHVTLYVSAMGLTTGSISAPFLYLKDFERLNNRSA</sequence>
<dbReference type="RefSeq" id="WP_041886497.1">
    <property type="nucleotide sequence ID" value="NZ_JXRA01000129.1"/>
</dbReference>
<feature type="transmembrane region" description="Helical" evidence="1">
    <location>
        <begin position="36"/>
        <end position="57"/>
    </location>
</feature>
<gene>
    <name evidence="2" type="ORF">TH53_23960</name>
</gene>
<keyword evidence="1" id="KW-0472">Membrane</keyword>
<protein>
    <submittedName>
        <fullName evidence="2">Uncharacterized protein</fullName>
    </submittedName>
</protein>
<keyword evidence="3" id="KW-1185">Reference proteome</keyword>
<dbReference type="Pfam" id="PF19459">
    <property type="entry name" value="DUF5996"/>
    <property type="match status" value="1"/>
</dbReference>
<dbReference type="InterPro" id="IPR046038">
    <property type="entry name" value="DUF5996"/>
</dbReference>
<name>A0A0D0GKF9_9SPHI</name>
<evidence type="ECO:0000313" key="3">
    <source>
        <dbReference type="Proteomes" id="UP000032049"/>
    </source>
</evidence>
<evidence type="ECO:0000256" key="1">
    <source>
        <dbReference type="SAM" id="Phobius"/>
    </source>
</evidence>
<feature type="non-terminal residue" evidence="2">
    <location>
        <position position="1"/>
    </location>
</feature>